<accession>A0A4E0R3E8</accession>
<dbReference type="AlphaFoldDB" id="A0A4E0R3E8"/>
<keyword evidence="2" id="KW-1185">Reference proteome</keyword>
<dbReference type="EMBL" id="JSZA02000032">
    <property type="protein sequence ID" value="TGO03232.1"/>
    <property type="molecule type" value="Genomic_DNA"/>
</dbReference>
<comment type="caution">
    <text evidence="1">The sequence shown here is derived from an EMBL/GenBank/DDBJ whole genome shotgun (WGS) entry which is preliminary data.</text>
</comment>
<protein>
    <submittedName>
        <fullName evidence="1">Uncharacterized protein</fullName>
    </submittedName>
</protein>
<proteinExistence type="predicted"/>
<dbReference type="Proteomes" id="UP000030428">
    <property type="component" value="Unassembled WGS sequence"/>
</dbReference>
<name>A0A4E0R3E8_9GAMM</name>
<gene>
    <name evidence="1" type="ORF">PN36_10640</name>
</gene>
<evidence type="ECO:0000313" key="1">
    <source>
        <dbReference type="EMBL" id="TGO03232.1"/>
    </source>
</evidence>
<sequence>MPRQKRHFEDNVIFEVCSQFMEGKEISEIADWLKKVTKMEKGTRELVYRLVKMGRKKGFIRLETPYAFKLGYDVRRRFPNLFDLVVVDTHPKGENVIEQLTAQCH</sequence>
<reference evidence="1 2" key="1">
    <citation type="journal article" date="2016" name="Front. Microbiol.">
        <title>Single-Cell (Meta-)Genomics of a Dimorphic Candidatus Thiomargarita nelsonii Reveals Genomic Plasticity.</title>
        <authorList>
            <person name="Flood B.E."/>
            <person name="Fliss P."/>
            <person name="Jones D.S."/>
            <person name="Dick G.J."/>
            <person name="Jain S."/>
            <person name="Kaster A.K."/>
            <person name="Winkel M."/>
            <person name="Mussmann M."/>
            <person name="Bailey J."/>
        </authorList>
    </citation>
    <scope>NUCLEOTIDE SEQUENCE [LARGE SCALE GENOMIC DNA]</scope>
    <source>
        <strain evidence="1">Hydrate Ridge</strain>
    </source>
</reference>
<organism evidence="1 2">
    <name type="scientific">Candidatus Thiomargarita nelsonii</name>
    <dbReference type="NCBI Taxonomy" id="1003181"/>
    <lineage>
        <taxon>Bacteria</taxon>
        <taxon>Pseudomonadati</taxon>
        <taxon>Pseudomonadota</taxon>
        <taxon>Gammaproteobacteria</taxon>
        <taxon>Thiotrichales</taxon>
        <taxon>Thiotrichaceae</taxon>
        <taxon>Thiomargarita</taxon>
    </lineage>
</organism>
<evidence type="ECO:0000313" key="2">
    <source>
        <dbReference type="Proteomes" id="UP000030428"/>
    </source>
</evidence>